<proteinExistence type="predicted"/>
<comment type="caution">
    <text evidence="1">The sequence shown here is derived from an EMBL/GenBank/DDBJ whole genome shotgun (WGS) entry which is preliminary data.</text>
</comment>
<dbReference type="AlphaFoldDB" id="A0A7J6KNU0"/>
<name>A0A7J6KNU0_PERCH</name>
<dbReference type="OrthoDB" id="7477527at2759"/>
<feature type="non-terminal residue" evidence="1">
    <location>
        <position position="1"/>
    </location>
</feature>
<sequence length="451" mass="51031">TDASLLGWGFCLWATRQDGHTSFKEGDFFEVLSAAGRWNHRQSCYHSNRRELTALLEGLQRTSRVVETWWRASKGRVGCNIYLRVDNSATVSWGQGRKPSRALEVRAIVRLADAVKGEIMHLRQLGDSIKVELRHLKGTDNARSDGLSRLLERPCRNGKQLGRVLQEHLDGPLSAALIDDDFICRVGELDPANTPGMEDSIKYFPDATEGAAEKHKEDGTEPMAERIAGQVWDIEGLLELWKAIRFSWTYWKSITKNQKAPANYPVNYSSEDEASMIRSLQTAVWTDKEREALAFENRFELSGSDSSLTLQYRCPETDGSVRHCYYVPKPFRLVRGLLVRTCHRGCGHGTTLVTKERVYQAGYFSPSLTRLVRDEISTCIICQRLSAKRRRDQPLGVAGPSAVSSELSYEKLVQMKRPPYYVTAVDVIKLSADPSLTYLSCYCLQTRHACW</sequence>
<dbReference type="CDD" id="cd09275">
    <property type="entry name" value="RNase_HI_RT_DIRS1"/>
    <property type="match status" value="1"/>
</dbReference>
<feature type="non-terminal residue" evidence="1">
    <location>
        <position position="451"/>
    </location>
</feature>
<protein>
    <recommendedName>
        <fullName evidence="3">Integrase zinc-binding domain-containing protein</fullName>
    </recommendedName>
</protein>
<organism evidence="1 2">
    <name type="scientific">Perkinsus chesapeaki</name>
    <name type="common">Clam parasite</name>
    <name type="synonym">Perkinsus andrewsi</name>
    <dbReference type="NCBI Taxonomy" id="330153"/>
    <lineage>
        <taxon>Eukaryota</taxon>
        <taxon>Sar</taxon>
        <taxon>Alveolata</taxon>
        <taxon>Perkinsozoa</taxon>
        <taxon>Perkinsea</taxon>
        <taxon>Perkinsida</taxon>
        <taxon>Perkinsidae</taxon>
        <taxon>Perkinsus</taxon>
    </lineage>
</organism>
<evidence type="ECO:0000313" key="2">
    <source>
        <dbReference type="Proteomes" id="UP000591131"/>
    </source>
</evidence>
<reference evidence="1 2" key="1">
    <citation type="submission" date="2020-04" db="EMBL/GenBank/DDBJ databases">
        <title>Perkinsus chesapeaki whole genome sequence.</title>
        <authorList>
            <person name="Bogema D.R."/>
        </authorList>
    </citation>
    <scope>NUCLEOTIDE SEQUENCE [LARGE SCALE GENOMIC DNA]</scope>
    <source>
        <strain evidence="1">ATCC PRA-425</strain>
    </source>
</reference>
<evidence type="ECO:0008006" key="3">
    <source>
        <dbReference type="Google" id="ProtNLM"/>
    </source>
</evidence>
<dbReference type="EMBL" id="JAAPAO010001955">
    <property type="protein sequence ID" value="KAF4648502.1"/>
    <property type="molecule type" value="Genomic_DNA"/>
</dbReference>
<gene>
    <name evidence="1" type="ORF">FOL47_003145</name>
</gene>
<evidence type="ECO:0000313" key="1">
    <source>
        <dbReference type="EMBL" id="KAF4648502.1"/>
    </source>
</evidence>
<dbReference type="Proteomes" id="UP000591131">
    <property type="component" value="Unassembled WGS sequence"/>
</dbReference>
<accession>A0A7J6KNU0</accession>
<keyword evidence="2" id="KW-1185">Reference proteome</keyword>